<dbReference type="InterPro" id="IPR055357">
    <property type="entry name" value="LRR_At1g61320_AtMIF1"/>
</dbReference>
<dbReference type="EMBL" id="CM029037">
    <property type="protein sequence ID" value="KAG2656115.1"/>
    <property type="molecule type" value="Genomic_DNA"/>
</dbReference>
<dbReference type="SUPFAM" id="SSF81383">
    <property type="entry name" value="F-box domain"/>
    <property type="match status" value="1"/>
</dbReference>
<dbReference type="Proteomes" id="UP000823388">
    <property type="component" value="Chromosome 1K"/>
</dbReference>
<accession>A0A8T0X9P9</accession>
<comment type="caution">
    <text evidence="2">The sequence shown here is derived from an EMBL/GenBank/DDBJ whole genome shotgun (WGS) entry which is preliminary data.</text>
</comment>
<proteinExistence type="predicted"/>
<dbReference type="InterPro" id="IPR036047">
    <property type="entry name" value="F-box-like_dom_sf"/>
</dbReference>
<dbReference type="AlphaFoldDB" id="A0A8T0X9P9"/>
<feature type="domain" description="At1g61320/AtMIF1 LRR" evidence="1">
    <location>
        <begin position="98"/>
        <end position="206"/>
    </location>
</feature>
<dbReference type="Pfam" id="PF23622">
    <property type="entry name" value="LRR_At1g61320_AtMIF1"/>
    <property type="match status" value="1"/>
</dbReference>
<evidence type="ECO:0000313" key="3">
    <source>
        <dbReference type="Proteomes" id="UP000823388"/>
    </source>
</evidence>
<dbReference type="PANTHER" id="PTHR34145:SF61">
    <property type="entry name" value="OS07G0161500 PROTEIN"/>
    <property type="match status" value="1"/>
</dbReference>
<protein>
    <recommendedName>
        <fullName evidence="1">At1g61320/AtMIF1 LRR domain-containing protein</fullName>
    </recommendedName>
</protein>
<organism evidence="2 3">
    <name type="scientific">Panicum virgatum</name>
    <name type="common">Blackwell switchgrass</name>
    <dbReference type="NCBI Taxonomy" id="38727"/>
    <lineage>
        <taxon>Eukaryota</taxon>
        <taxon>Viridiplantae</taxon>
        <taxon>Streptophyta</taxon>
        <taxon>Embryophyta</taxon>
        <taxon>Tracheophyta</taxon>
        <taxon>Spermatophyta</taxon>
        <taxon>Magnoliopsida</taxon>
        <taxon>Liliopsida</taxon>
        <taxon>Poales</taxon>
        <taxon>Poaceae</taxon>
        <taxon>PACMAD clade</taxon>
        <taxon>Panicoideae</taxon>
        <taxon>Panicodae</taxon>
        <taxon>Paniceae</taxon>
        <taxon>Panicinae</taxon>
        <taxon>Panicum</taxon>
        <taxon>Panicum sect. Hiantes</taxon>
    </lineage>
</organism>
<evidence type="ECO:0000259" key="1">
    <source>
        <dbReference type="Pfam" id="PF23622"/>
    </source>
</evidence>
<sequence>MSKRKRSSKEKQRLLANKNKWPRLQLSDLPMDILHSMVSRLPIRQAAKTSILSSHWKYVWCWRTNLEFSFKSLVYKKGSGIPLSHISEYVFIQRVDAILRQHSGVGVEKLEIEFSPLHHEHAEHIDTWVKFAIASKTKQLILDFLVQRHGKEPYTFPFQLFDATNGSHLQFMKLGSISLKQPANIKFFLNLKKLELVDVNITDEELIEKYIDEVIKLFCPGIYVHRIA</sequence>
<gene>
    <name evidence="2" type="ORF">PVAP13_1KG057100</name>
</gene>
<evidence type="ECO:0000313" key="2">
    <source>
        <dbReference type="EMBL" id="KAG2656115.1"/>
    </source>
</evidence>
<reference evidence="2" key="1">
    <citation type="submission" date="2020-05" db="EMBL/GenBank/DDBJ databases">
        <title>WGS assembly of Panicum virgatum.</title>
        <authorList>
            <person name="Lovell J.T."/>
            <person name="Jenkins J."/>
            <person name="Shu S."/>
            <person name="Juenger T.E."/>
            <person name="Schmutz J."/>
        </authorList>
    </citation>
    <scope>NUCLEOTIDE SEQUENCE</scope>
    <source>
        <strain evidence="2">AP13</strain>
    </source>
</reference>
<dbReference type="InterPro" id="IPR053772">
    <property type="entry name" value="At1g61320/At1g61330-like"/>
</dbReference>
<dbReference type="PANTHER" id="PTHR34145">
    <property type="entry name" value="OS02G0105600 PROTEIN"/>
    <property type="match status" value="1"/>
</dbReference>
<keyword evidence="3" id="KW-1185">Reference proteome</keyword>
<name>A0A8T0X9P9_PANVG</name>